<comment type="caution">
    <text evidence="1">The sequence shown here is derived from an EMBL/GenBank/DDBJ whole genome shotgun (WGS) entry which is preliminary data.</text>
</comment>
<name>A0ABU5JDH3_9ACTN</name>
<dbReference type="RefSeq" id="WP_322440743.1">
    <property type="nucleotide sequence ID" value="NZ_JAXOTQ010000016.1"/>
</dbReference>
<gene>
    <name evidence="1" type="ORF">U2F25_14370</name>
</gene>
<protein>
    <submittedName>
        <fullName evidence="1">Uncharacterized protein</fullName>
    </submittedName>
</protein>
<evidence type="ECO:0000313" key="1">
    <source>
        <dbReference type="EMBL" id="MDZ5490644.1"/>
    </source>
</evidence>
<accession>A0ABU5JDH3</accession>
<dbReference type="EMBL" id="JAXOTQ010000016">
    <property type="protein sequence ID" value="MDZ5490644.1"/>
    <property type="molecule type" value="Genomic_DNA"/>
</dbReference>
<proteinExistence type="predicted"/>
<reference evidence="1 2" key="1">
    <citation type="submission" date="2023-12" db="EMBL/GenBank/DDBJ databases">
        <title>Micromonospora sp. nov., isolated from Atacama Desert.</title>
        <authorList>
            <person name="Carro L."/>
            <person name="Golinska P."/>
            <person name="Klenk H.-P."/>
            <person name="Goodfellow M."/>
        </authorList>
    </citation>
    <scope>NUCLEOTIDE SEQUENCE [LARGE SCALE GENOMIC DNA]</scope>
    <source>
        <strain evidence="1 2">4G53</strain>
    </source>
</reference>
<dbReference type="Proteomes" id="UP001290101">
    <property type="component" value="Unassembled WGS sequence"/>
</dbReference>
<sequence>MNLDVLSGYTLWGGDDPDRFLTVEDRLVLAPDDEGGRYDFSGTLEALRDRDVLCAPHSGMAADCLGAALDLGLQFGAESVGYQLARHGPLDRLYRAIWKEIDESELDYLECEAALVRVIEWMEGLAWAWPARIWT</sequence>
<evidence type="ECO:0000313" key="2">
    <source>
        <dbReference type="Proteomes" id="UP001290101"/>
    </source>
</evidence>
<keyword evidence="2" id="KW-1185">Reference proteome</keyword>
<organism evidence="1 2">
    <name type="scientific">Micromonospora sicca</name>
    <dbReference type="NCBI Taxonomy" id="2202420"/>
    <lineage>
        <taxon>Bacteria</taxon>
        <taxon>Bacillati</taxon>
        <taxon>Actinomycetota</taxon>
        <taxon>Actinomycetes</taxon>
        <taxon>Micromonosporales</taxon>
        <taxon>Micromonosporaceae</taxon>
        <taxon>Micromonospora</taxon>
    </lineage>
</organism>